<feature type="transmembrane region" description="Helical" evidence="19">
    <location>
        <begin position="232"/>
        <end position="251"/>
    </location>
</feature>
<dbReference type="InterPro" id="IPR050882">
    <property type="entry name" value="Prepilin_peptidase/N-MTase"/>
</dbReference>
<comment type="caution">
    <text evidence="22">The sequence shown here is derived from an EMBL/GenBank/DDBJ whole genome shotgun (WGS) entry which is preliminary data.</text>
</comment>
<dbReference type="AlphaFoldDB" id="A0A246WKS5"/>
<evidence type="ECO:0000256" key="2">
    <source>
        <dbReference type="ARBA" id="ARBA00005801"/>
    </source>
</evidence>
<keyword evidence="9 18" id="KW-0812">Transmembrane</keyword>
<keyword evidence="6 18" id="KW-0645">Protease</keyword>
<evidence type="ECO:0000256" key="12">
    <source>
        <dbReference type="ARBA" id="ARBA00023136"/>
    </source>
</evidence>
<evidence type="ECO:0000256" key="11">
    <source>
        <dbReference type="ARBA" id="ARBA00022989"/>
    </source>
</evidence>
<dbReference type="Pfam" id="PF01478">
    <property type="entry name" value="Peptidase_A24"/>
    <property type="match status" value="1"/>
</dbReference>
<dbReference type="InterPro" id="IPR000045">
    <property type="entry name" value="Prepilin_IV_endopep_pep"/>
</dbReference>
<keyword evidence="4" id="KW-0997">Cell inner membrane</keyword>
<evidence type="ECO:0000256" key="1">
    <source>
        <dbReference type="ARBA" id="ARBA00004429"/>
    </source>
</evidence>
<feature type="transmembrane region" description="Helical" evidence="19">
    <location>
        <begin position="130"/>
        <end position="148"/>
    </location>
</feature>
<dbReference type="InterPro" id="IPR014032">
    <property type="entry name" value="Peptidase_A24A_bac"/>
</dbReference>
<evidence type="ECO:0000256" key="18">
    <source>
        <dbReference type="RuleBase" id="RU003794"/>
    </source>
</evidence>
<evidence type="ECO:0000256" key="9">
    <source>
        <dbReference type="ARBA" id="ARBA00022692"/>
    </source>
</evidence>
<comment type="function">
    <text evidence="18">Plays an essential role in type IV pili and type II pseudopili formation by proteolytically removing the leader sequence from substrate proteins and subsequently monomethylating the alpha-amino group of the newly exposed N-terminal phenylalanine.</text>
</comment>
<dbReference type="InterPro" id="IPR010627">
    <property type="entry name" value="Prepilin_pept_A24_N"/>
</dbReference>
<evidence type="ECO:0000256" key="6">
    <source>
        <dbReference type="ARBA" id="ARBA00022670"/>
    </source>
</evidence>
<evidence type="ECO:0000256" key="5">
    <source>
        <dbReference type="ARBA" id="ARBA00022603"/>
    </source>
</evidence>
<evidence type="ECO:0000256" key="17">
    <source>
        <dbReference type="RuleBase" id="RU003793"/>
    </source>
</evidence>
<evidence type="ECO:0000256" key="7">
    <source>
        <dbReference type="ARBA" id="ARBA00022679"/>
    </source>
</evidence>
<dbReference type="Gene3D" id="1.20.120.1220">
    <property type="match status" value="1"/>
</dbReference>
<keyword evidence="11 19" id="KW-1133">Transmembrane helix</keyword>
<organism evidence="22 23">
    <name type="scientific">Herbaspirillum robiniae</name>
    <dbReference type="NCBI Taxonomy" id="2014887"/>
    <lineage>
        <taxon>Bacteria</taxon>
        <taxon>Pseudomonadati</taxon>
        <taxon>Pseudomonadota</taxon>
        <taxon>Betaproteobacteria</taxon>
        <taxon>Burkholderiales</taxon>
        <taxon>Oxalobacteraceae</taxon>
        <taxon>Herbaspirillum</taxon>
    </lineage>
</organism>
<dbReference type="GO" id="GO:0032259">
    <property type="term" value="P:methylation"/>
    <property type="evidence" value="ECO:0007669"/>
    <property type="project" value="UniProtKB-KW"/>
</dbReference>
<evidence type="ECO:0000256" key="16">
    <source>
        <dbReference type="ARBA" id="ARBA00071870"/>
    </source>
</evidence>
<evidence type="ECO:0000256" key="14">
    <source>
        <dbReference type="ARBA" id="ARBA00050401"/>
    </source>
</evidence>
<feature type="transmembrane region" description="Helical" evidence="19">
    <location>
        <begin position="12"/>
        <end position="34"/>
    </location>
</feature>
<comment type="similarity">
    <text evidence="2 17">Belongs to the peptidase A24 family.</text>
</comment>
<evidence type="ECO:0000259" key="21">
    <source>
        <dbReference type="Pfam" id="PF06750"/>
    </source>
</evidence>
<dbReference type="Proteomes" id="UP000197596">
    <property type="component" value="Unassembled WGS sequence"/>
</dbReference>
<dbReference type="GO" id="GO:0006465">
    <property type="term" value="P:signal peptide processing"/>
    <property type="evidence" value="ECO:0007669"/>
    <property type="project" value="TreeGrafter"/>
</dbReference>
<keyword evidence="5 18" id="KW-0489">Methyltransferase</keyword>
<dbReference type="EC" id="2.1.1.-" evidence="18"/>
<evidence type="ECO:0000256" key="8">
    <source>
        <dbReference type="ARBA" id="ARBA00022691"/>
    </source>
</evidence>
<dbReference type="FunFam" id="1.20.120.1220:FF:000001">
    <property type="entry name" value="Type 4 prepilin-like proteins leader peptide-processing enzyme"/>
    <property type="match status" value="1"/>
</dbReference>
<protein>
    <recommendedName>
        <fullName evidence="16 18">Prepilin leader peptidase/N-methyltransferase</fullName>
        <ecNumber evidence="18">2.1.1.-</ecNumber>
        <ecNumber evidence="15 18">3.4.23.43</ecNumber>
    </recommendedName>
</protein>
<evidence type="ECO:0000256" key="15">
    <source>
        <dbReference type="ARBA" id="ARBA00067082"/>
    </source>
</evidence>
<dbReference type="EC" id="3.4.23.43" evidence="15 18"/>
<sequence length="287" mass="30876">MLFLEAYAEPNNAFYSLAAAVLGLLVGSFLNVVIHRMPKMMLRETANFVAQERGEALPHTGRYDLLLPRSACPHCETPLPPHHNVPVLSWLLLRGRCGECRAPIGIRYIVVELLTAAVFALAAWKFGAGVTGLAIMACCAVLIALAFIDAETMLLPDDLTLPLLWLGLLVNTAQRVVPLQDAVLGAAAGYAVLWLIFWIFKLATGKDGLGYGDFKLLAALGAWLGWQALPFVLLSASALGALAGIALVVAGRHERGQAIPFGPYLSIAGMLALLYGSDWLSFGIYDY</sequence>
<keyword evidence="10 18" id="KW-0378">Hydrolase</keyword>
<name>A0A246WKS5_9BURK</name>
<dbReference type="GO" id="GO:0008168">
    <property type="term" value="F:methyltransferase activity"/>
    <property type="evidence" value="ECO:0007669"/>
    <property type="project" value="UniProtKB-KW"/>
</dbReference>
<proteinExistence type="inferred from homology"/>
<dbReference type="EMBL" id="NJGU01000015">
    <property type="protein sequence ID" value="OWY26849.1"/>
    <property type="molecule type" value="Genomic_DNA"/>
</dbReference>
<keyword evidence="8" id="KW-0949">S-adenosyl-L-methionine</keyword>
<comment type="catalytic activity">
    <reaction evidence="14 18">
        <text>Typically cleaves a -Gly-|-Phe- bond to release an N-terminal, basic peptide of 5-8 residues from type IV prepilin, and then N-methylates the new N-terminal amino group, the methyl donor being S-adenosyl-L-methionine.</text>
        <dbReference type="EC" id="3.4.23.43"/>
    </reaction>
</comment>
<evidence type="ECO:0000313" key="22">
    <source>
        <dbReference type="EMBL" id="OWY26849.1"/>
    </source>
</evidence>
<feature type="transmembrane region" description="Helical" evidence="19">
    <location>
        <begin position="263"/>
        <end position="285"/>
    </location>
</feature>
<comment type="subcellular location">
    <subcellularLocation>
        <location evidence="1">Cell inner membrane</location>
        <topology evidence="1">Multi-pass membrane protein</topology>
    </subcellularLocation>
    <subcellularLocation>
        <location evidence="18">Cell membrane</location>
        <topology evidence="18">Multi-pass membrane protein</topology>
    </subcellularLocation>
</comment>
<feature type="domain" description="Prepilin peptidase A24 N-terminal" evidence="21">
    <location>
        <begin position="21"/>
        <end position="126"/>
    </location>
</feature>
<reference evidence="22 23" key="1">
    <citation type="submission" date="2017-06" db="EMBL/GenBank/DDBJ databases">
        <title>Herbaspirillum phytohormonus sp. nov., isolated from the root nodule of Robinia pseudoacacia in lead-zinc mine.</title>
        <authorList>
            <person name="Fan M."/>
            <person name="Lin Y."/>
        </authorList>
    </citation>
    <scope>NUCLEOTIDE SEQUENCE [LARGE SCALE GENOMIC DNA]</scope>
    <source>
        <strain evidence="22 23">HZ10</strain>
    </source>
</reference>
<evidence type="ECO:0000259" key="20">
    <source>
        <dbReference type="Pfam" id="PF01478"/>
    </source>
</evidence>
<dbReference type="GO" id="GO:0004190">
    <property type="term" value="F:aspartic-type endopeptidase activity"/>
    <property type="evidence" value="ECO:0007669"/>
    <property type="project" value="UniProtKB-EC"/>
</dbReference>
<gene>
    <name evidence="22" type="ORF">CEJ42_22190</name>
</gene>
<keyword evidence="13 18" id="KW-0511">Multifunctional enzyme</keyword>
<dbReference type="PANTHER" id="PTHR30487">
    <property type="entry name" value="TYPE 4 PREPILIN-LIKE PROTEINS LEADER PEPTIDE-PROCESSING ENZYME"/>
    <property type="match status" value="1"/>
</dbReference>
<feature type="domain" description="Prepilin type IV endopeptidase peptidase" evidence="20">
    <location>
        <begin position="137"/>
        <end position="245"/>
    </location>
</feature>
<keyword evidence="12 19" id="KW-0472">Membrane</keyword>
<dbReference type="Pfam" id="PF06750">
    <property type="entry name" value="A24_N_bact"/>
    <property type="match status" value="1"/>
</dbReference>
<keyword evidence="3" id="KW-1003">Cell membrane</keyword>
<dbReference type="RefSeq" id="WP_088752577.1">
    <property type="nucleotide sequence ID" value="NZ_NJGU01000015.1"/>
</dbReference>
<evidence type="ECO:0000256" key="19">
    <source>
        <dbReference type="SAM" id="Phobius"/>
    </source>
</evidence>
<feature type="transmembrane region" description="Helical" evidence="19">
    <location>
        <begin position="183"/>
        <end position="202"/>
    </location>
</feature>
<keyword evidence="7 18" id="KW-0808">Transferase</keyword>
<dbReference type="PANTHER" id="PTHR30487:SF0">
    <property type="entry name" value="PREPILIN LEADER PEPTIDASE_N-METHYLTRANSFERASE-RELATED"/>
    <property type="match status" value="1"/>
</dbReference>
<evidence type="ECO:0000313" key="23">
    <source>
        <dbReference type="Proteomes" id="UP000197596"/>
    </source>
</evidence>
<evidence type="ECO:0000256" key="13">
    <source>
        <dbReference type="ARBA" id="ARBA00023268"/>
    </source>
</evidence>
<dbReference type="GO" id="GO:0005886">
    <property type="term" value="C:plasma membrane"/>
    <property type="evidence" value="ECO:0007669"/>
    <property type="project" value="UniProtKB-SubCell"/>
</dbReference>
<evidence type="ECO:0000256" key="3">
    <source>
        <dbReference type="ARBA" id="ARBA00022475"/>
    </source>
</evidence>
<evidence type="ECO:0000256" key="10">
    <source>
        <dbReference type="ARBA" id="ARBA00022801"/>
    </source>
</evidence>
<accession>A0A246WKS5</accession>
<dbReference type="PRINTS" id="PR00864">
    <property type="entry name" value="PREPILNPTASE"/>
</dbReference>
<feature type="transmembrane region" description="Helical" evidence="19">
    <location>
        <begin position="104"/>
        <end position="124"/>
    </location>
</feature>
<evidence type="ECO:0000256" key="4">
    <source>
        <dbReference type="ARBA" id="ARBA00022519"/>
    </source>
</evidence>